<evidence type="ECO:0000256" key="2">
    <source>
        <dbReference type="ARBA" id="ARBA00023015"/>
    </source>
</evidence>
<dbReference type="EMBL" id="CP136891">
    <property type="protein sequence ID" value="WOK99578.1"/>
    <property type="molecule type" value="Genomic_DNA"/>
</dbReference>
<proteinExistence type="predicted"/>
<dbReference type="InterPro" id="IPR002100">
    <property type="entry name" value="TF_MADSbox"/>
</dbReference>
<evidence type="ECO:0000313" key="7">
    <source>
        <dbReference type="EMBL" id="WOK99578.1"/>
    </source>
</evidence>
<dbReference type="Proteomes" id="UP001327560">
    <property type="component" value="Chromosome 2"/>
</dbReference>
<dbReference type="GO" id="GO:0005634">
    <property type="term" value="C:nucleus"/>
    <property type="evidence" value="ECO:0007669"/>
    <property type="project" value="UniProtKB-SubCell"/>
</dbReference>
<evidence type="ECO:0000313" key="8">
    <source>
        <dbReference type="Proteomes" id="UP001327560"/>
    </source>
</evidence>
<evidence type="ECO:0000259" key="6">
    <source>
        <dbReference type="PROSITE" id="PS50066"/>
    </source>
</evidence>
<dbReference type="GO" id="GO:0046983">
    <property type="term" value="F:protein dimerization activity"/>
    <property type="evidence" value="ECO:0007669"/>
    <property type="project" value="InterPro"/>
</dbReference>
<sequence length="77" mass="8283">MSSSSTKKVTRGKQKRRNDVFTKASDLATLCGTDVLVLIFSPTGRPHSFGSPTADLLADRILAGARPTERSSAERGY</sequence>
<reference evidence="7 8" key="1">
    <citation type="submission" date="2023-10" db="EMBL/GenBank/DDBJ databases">
        <title>Chromosome-scale genome assembly provides insights into flower coloration mechanisms of Canna indica.</title>
        <authorList>
            <person name="Li C."/>
        </authorList>
    </citation>
    <scope>NUCLEOTIDE SEQUENCE [LARGE SCALE GENOMIC DNA]</scope>
    <source>
        <tissue evidence="7">Flower</tissue>
    </source>
</reference>
<dbReference type="InterPro" id="IPR036879">
    <property type="entry name" value="TF_MADSbox_sf"/>
</dbReference>
<evidence type="ECO:0000256" key="3">
    <source>
        <dbReference type="ARBA" id="ARBA00023125"/>
    </source>
</evidence>
<evidence type="ECO:0000256" key="4">
    <source>
        <dbReference type="ARBA" id="ARBA00023163"/>
    </source>
</evidence>
<dbReference type="SUPFAM" id="SSF55455">
    <property type="entry name" value="SRF-like"/>
    <property type="match status" value="1"/>
</dbReference>
<keyword evidence="2" id="KW-0805">Transcription regulation</keyword>
<dbReference type="AlphaFoldDB" id="A0AAQ3Q6M4"/>
<dbReference type="PROSITE" id="PS50066">
    <property type="entry name" value="MADS_BOX_2"/>
    <property type="match status" value="1"/>
</dbReference>
<dbReference type="Pfam" id="PF00319">
    <property type="entry name" value="SRF-TF"/>
    <property type="match status" value="1"/>
</dbReference>
<keyword evidence="8" id="KW-1185">Reference proteome</keyword>
<name>A0AAQ3Q6M4_9LILI</name>
<keyword evidence="4" id="KW-0804">Transcription</keyword>
<protein>
    <submittedName>
        <fullName evidence="7">Agamous-like MADS-box protein AGL62</fullName>
    </submittedName>
</protein>
<evidence type="ECO:0000256" key="5">
    <source>
        <dbReference type="ARBA" id="ARBA00023242"/>
    </source>
</evidence>
<organism evidence="7 8">
    <name type="scientific">Canna indica</name>
    <name type="common">Indian-shot</name>
    <dbReference type="NCBI Taxonomy" id="4628"/>
    <lineage>
        <taxon>Eukaryota</taxon>
        <taxon>Viridiplantae</taxon>
        <taxon>Streptophyta</taxon>
        <taxon>Embryophyta</taxon>
        <taxon>Tracheophyta</taxon>
        <taxon>Spermatophyta</taxon>
        <taxon>Magnoliopsida</taxon>
        <taxon>Liliopsida</taxon>
        <taxon>Zingiberales</taxon>
        <taxon>Cannaceae</taxon>
        <taxon>Canna</taxon>
    </lineage>
</organism>
<feature type="domain" description="MADS-box" evidence="6">
    <location>
        <begin position="15"/>
        <end position="53"/>
    </location>
</feature>
<dbReference type="PRINTS" id="PR00404">
    <property type="entry name" value="MADSDOMAIN"/>
</dbReference>
<accession>A0AAQ3Q6M4</accession>
<dbReference type="SMART" id="SM00432">
    <property type="entry name" value="MADS"/>
    <property type="match status" value="1"/>
</dbReference>
<dbReference type="GO" id="GO:0003677">
    <property type="term" value="F:DNA binding"/>
    <property type="evidence" value="ECO:0007669"/>
    <property type="project" value="UniProtKB-KW"/>
</dbReference>
<gene>
    <name evidence="7" type="ORF">Cni_G08290</name>
</gene>
<comment type="subcellular location">
    <subcellularLocation>
        <location evidence="1">Nucleus</location>
    </subcellularLocation>
</comment>
<dbReference type="Gene3D" id="3.40.1810.10">
    <property type="entry name" value="Transcription factor, MADS-box"/>
    <property type="match status" value="1"/>
</dbReference>
<evidence type="ECO:0000256" key="1">
    <source>
        <dbReference type="ARBA" id="ARBA00004123"/>
    </source>
</evidence>
<keyword evidence="5" id="KW-0539">Nucleus</keyword>
<keyword evidence="3" id="KW-0238">DNA-binding</keyword>